<evidence type="ECO:0000256" key="2">
    <source>
        <dbReference type="ARBA" id="ARBA00004922"/>
    </source>
</evidence>
<accession>A0A022W8K6</accession>
<keyword evidence="10" id="KW-0732">Signal</keyword>
<feature type="signal peptide" evidence="10">
    <location>
        <begin position="1"/>
        <end position="28"/>
    </location>
</feature>
<evidence type="ECO:0000256" key="10">
    <source>
        <dbReference type="SAM" id="SignalP"/>
    </source>
</evidence>
<evidence type="ECO:0000313" key="11">
    <source>
        <dbReference type="EMBL" id="EZF54677.1"/>
    </source>
</evidence>
<dbReference type="Proteomes" id="UP000023758">
    <property type="component" value="Unassembled WGS sequence"/>
</dbReference>
<dbReference type="Gene3D" id="3.90.550.10">
    <property type="entry name" value="Spore Coat Polysaccharide Biosynthesis Protein SpsA, Chain A"/>
    <property type="match status" value="1"/>
</dbReference>
<dbReference type="HOGENOM" id="CLU_013298_0_1_1"/>
<dbReference type="EMBL" id="KK207780">
    <property type="protein sequence ID" value="EZF54677.1"/>
    <property type="molecule type" value="Genomic_DNA"/>
</dbReference>
<dbReference type="GO" id="GO:0000139">
    <property type="term" value="C:Golgi membrane"/>
    <property type="evidence" value="ECO:0007669"/>
    <property type="project" value="UniProtKB-SubCell"/>
</dbReference>
<evidence type="ECO:0000256" key="3">
    <source>
        <dbReference type="ARBA" id="ARBA00009105"/>
    </source>
</evidence>
<comment type="subcellular location">
    <subcellularLocation>
        <location evidence="1">Golgi apparatus membrane</location>
        <topology evidence="1">Single-pass type II membrane protein</topology>
    </subcellularLocation>
</comment>
<dbReference type="PANTHER" id="PTHR31646">
    <property type="entry name" value="ALPHA-1,2-MANNOSYLTRANSFERASE MNN2"/>
    <property type="match status" value="1"/>
</dbReference>
<keyword evidence="4" id="KW-0808">Transferase</keyword>
<evidence type="ECO:0000256" key="1">
    <source>
        <dbReference type="ARBA" id="ARBA00004323"/>
    </source>
</evidence>
<keyword evidence="6" id="KW-0735">Signal-anchor</keyword>
<dbReference type="GO" id="GO:0046354">
    <property type="term" value="P:mannan biosynthetic process"/>
    <property type="evidence" value="ECO:0007669"/>
    <property type="project" value="TreeGrafter"/>
</dbReference>
<dbReference type="OrthoDB" id="4484309at2759"/>
<gene>
    <name evidence="11" type="ORF">H103_02651</name>
</gene>
<name>A0A022W8K6_TRIRU</name>
<evidence type="ECO:0000256" key="7">
    <source>
        <dbReference type="ARBA" id="ARBA00022989"/>
    </source>
</evidence>
<comment type="pathway">
    <text evidence="2">Protein modification; protein glycosylation.</text>
</comment>
<proteinExistence type="inferred from homology"/>
<evidence type="ECO:0000256" key="9">
    <source>
        <dbReference type="ARBA" id="ARBA00023136"/>
    </source>
</evidence>
<dbReference type="PANTHER" id="PTHR31646:SF1">
    <property type="entry name" value="ALPHA-1,2-MANNOSYLTRANSFERASE MNN2"/>
    <property type="match status" value="1"/>
</dbReference>
<sequence length="476" mass="53803">MAAGRSSLRRGLLLVVVLSMVLLWFRKSTVEYSVRPGPAPSIDDQRRFWYAFHAIIKATVPGCKSPIKLDEHPAPLEFHPDNIGNITLPENLMLNKGDKRKLKLAHARFLRLIAPPDGPVLPFQKRTRGIVSTASKAMLPTLVTSIYMLRVTGSKLPVEIFLADRGEDDAFTCGILLRSLNTRCIILDGILSFSPLKEGLMRYQFKIFSLLFSSFEEVFFLDADAFPIRDPARLFASKPFISTGMVTWPDFWQVTYHPWFFEITAQQLPNTFPIPSTESGQLLISKRTHSKLLLLSAYYNFYGPSYYYPLLSQGHPGEGDKETYAASAMVLNLPFYAVSTRPEVFGYINKNGKWEGGVIIQADPTWEVISRPGRMYGWKGKPAVPSNAFLTFHANLPKLDPIQVFGEGGLAWAADGSPQRMWGTARDSILRVGADVEKRLWNALERTSCQMEWNFAPWDGRPRLCEKIRRFIRGMA</sequence>
<evidence type="ECO:0000256" key="6">
    <source>
        <dbReference type="ARBA" id="ARBA00022968"/>
    </source>
</evidence>
<feature type="chain" id="PRO_5001508216" description="Alpha-1,2-mannosyltransferase" evidence="10">
    <location>
        <begin position="29"/>
        <end position="476"/>
    </location>
</feature>
<evidence type="ECO:0000256" key="8">
    <source>
        <dbReference type="ARBA" id="ARBA00023034"/>
    </source>
</evidence>
<dbReference type="AlphaFoldDB" id="A0A022W8K6"/>
<evidence type="ECO:0000256" key="5">
    <source>
        <dbReference type="ARBA" id="ARBA00022692"/>
    </source>
</evidence>
<dbReference type="GO" id="GO:0000026">
    <property type="term" value="F:alpha-1,2-mannosyltransferase activity"/>
    <property type="evidence" value="ECO:0007669"/>
    <property type="project" value="TreeGrafter"/>
</dbReference>
<keyword evidence="5" id="KW-0812">Transmembrane</keyword>
<evidence type="ECO:0008006" key="12">
    <source>
        <dbReference type="Google" id="ProtNLM"/>
    </source>
</evidence>
<organism evidence="11">
    <name type="scientific">Trichophyton rubrum CBS 288.86</name>
    <dbReference type="NCBI Taxonomy" id="1215330"/>
    <lineage>
        <taxon>Eukaryota</taxon>
        <taxon>Fungi</taxon>
        <taxon>Dikarya</taxon>
        <taxon>Ascomycota</taxon>
        <taxon>Pezizomycotina</taxon>
        <taxon>Eurotiomycetes</taxon>
        <taxon>Eurotiomycetidae</taxon>
        <taxon>Onygenales</taxon>
        <taxon>Arthrodermataceae</taxon>
        <taxon>Trichophyton</taxon>
    </lineage>
</organism>
<protein>
    <recommendedName>
        <fullName evidence="12">Alpha-1,2-mannosyltransferase</fullName>
    </recommendedName>
</protein>
<keyword evidence="7" id="KW-1133">Transmembrane helix</keyword>
<dbReference type="InterPro" id="IPR022751">
    <property type="entry name" value="Alpha_mannosyltransferase"/>
</dbReference>
<dbReference type="Pfam" id="PF11051">
    <property type="entry name" value="Mannosyl_trans3"/>
    <property type="match status" value="1"/>
</dbReference>
<dbReference type="SUPFAM" id="SSF53448">
    <property type="entry name" value="Nucleotide-diphospho-sugar transferases"/>
    <property type="match status" value="1"/>
</dbReference>
<comment type="similarity">
    <text evidence="3">Belongs to the MNN1/MNT family.</text>
</comment>
<keyword evidence="8" id="KW-0333">Golgi apparatus</keyword>
<reference evidence="11" key="1">
    <citation type="submission" date="2014-02" db="EMBL/GenBank/DDBJ databases">
        <title>The Genome Sequence of Trichophyton rubrum (morphotype fischeri) CBS 288.86.</title>
        <authorList>
            <consortium name="The Broad Institute Genomics Platform"/>
            <person name="Cuomo C.A."/>
            <person name="White T.C."/>
            <person name="Graser Y."/>
            <person name="Martinez-Rossi N."/>
            <person name="Heitman J."/>
            <person name="Young S.K."/>
            <person name="Zeng Q."/>
            <person name="Gargeya S."/>
            <person name="Abouelleil A."/>
            <person name="Alvarado L."/>
            <person name="Chapman S.B."/>
            <person name="Gainer-Dewar J."/>
            <person name="Goldberg J."/>
            <person name="Griggs A."/>
            <person name="Gujja S."/>
            <person name="Hansen M."/>
            <person name="Howarth C."/>
            <person name="Imamovic A."/>
            <person name="Larimer J."/>
            <person name="Martinez D."/>
            <person name="Murphy C."/>
            <person name="Pearson M.D."/>
            <person name="Persinoti G."/>
            <person name="Poon T."/>
            <person name="Priest M."/>
            <person name="Roberts A.D."/>
            <person name="Saif S."/>
            <person name="Shea T.D."/>
            <person name="Sykes S.N."/>
            <person name="Wortman J."/>
            <person name="Nusbaum C."/>
            <person name="Birren B."/>
        </authorList>
    </citation>
    <scope>NUCLEOTIDE SEQUENCE [LARGE SCALE GENOMIC DNA]</scope>
    <source>
        <strain evidence="11">CBS 288.86</strain>
    </source>
</reference>
<keyword evidence="9" id="KW-0472">Membrane</keyword>
<evidence type="ECO:0000256" key="4">
    <source>
        <dbReference type="ARBA" id="ARBA00022679"/>
    </source>
</evidence>
<dbReference type="InterPro" id="IPR029044">
    <property type="entry name" value="Nucleotide-diphossugar_trans"/>
</dbReference>